<organism evidence="2 3">
    <name type="scientific">Iris pallida</name>
    <name type="common">Sweet iris</name>
    <dbReference type="NCBI Taxonomy" id="29817"/>
    <lineage>
        <taxon>Eukaryota</taxon>
        <taxon>Viridiplantae</taxon>
        <taxon>Streptophyta</taxon>
        <taxon>Embryophyta</taxon>
        <taxon>Tracheophyta</taxon>
        <taxon>Spermatophyta</taxon>
        <taxon>Magnoliopsida</taxon>
        <taxon>Liliopsida</taxon>
        <taxon>Asparagales</taxon>
        <taxon>Iridaceae</taxon>
        <taxon>Iridoideae</taxon>
        <taxon>Irideae</taxon>
        <taxon>Iris</taxon>
    </lineage>
</organism>
<dbReference type="AlphaFoldDB" id="A0AAX6HBA7"/>
<keyword evidence="3" id="KW-1185">Reference proteome</keyword>
<proteinExistence type="predicted"/>
<gene>
    <name evidence="2" type="ORF">M6B38_322225</name>
</gene>
<reference evidence="2" key="2">
    <citation type="submission" date="2023-04" db="EMBL/GenBank/DDBJ databases">
        <authorList>
            <person name="Bruccoleri R.E."/>
            <person name="Oakeley E.J."/>
            <person name="Faust A.-M."/>
            <person name="Dessus-Babus S."/>
            <person name="Altorfer M."/>
            <person name="Burckhardt D."/>
            <person name="Oertli M."/>
            <person name="Naumann U."/>
            <person name="Petersen F."/>
            <person name="Wong J."/>
        </authorList>
    </citation>
    <scope>NUCLEOTIDE SEQUENCE</scope>
    <source>
        <strain evidence="2">GSM-AAB239-AS_SAM_17_03QT</strain>
        <tissue evidence="2">Leaf</tissue>
    </source>
</reference>
<evidence type="ECO:0000256" key="1">
    <source>
        <dbReference type="SAM" id="MobiDB-lite"/>
    </source>
</evidence>
<sequence length="104" mass="11541">MVRREESGLRLQGQGEEGRVPLPLHLGQGHPPPREQWGRQGQVQVQPPAQVHGSQSQGFHVPKQHLINARCSLELGEGRFSLVKNEKSSALFICSGCQIWLTTI</sequence>
<protein>
    <submittedName>
        <fullName evidence="2">60S ribosomal protein L35a-4</fullName>
    </submittedName>
</protein>
<reference evidence="2" key="1">
    <citation type="journal article" date="2023" name="GigaByte">
        <title>Genome assembly of the bearded iris, Iris pallida Lam.</title>
        <authorList>
            <person name="Bruccoleri R.E."/>
            <person name="Oakeley E.J."/>
            <person name="Faust A.M.E."/>
            <person name="Altorfer M."/>
            <person name="Dessus-Babus S."/>
            <person name="Burckhardt D."/>
            <person name="Oertli M."/>
            <person name="Naumann U."/>
            <person name="Petersen F."/>
            <person name="Wong J."/>
        </authorList>
    </citation>
    <scope>NUCLEOTIDE SEQUENCE</scope>
    <source>
        <strain evidence="2">GSM-AAB239-AS_SAM_17_03QT</strain>
    </source>
</reference>
<feature type="region of interest" description="Disordered" evidence="1">
    <location>
        <begin position="1"/>
        <end position="58"/>
    </location>
</feature>
<evidence type="ECO:0000313" key="2">
    <source>
        <dbReference type="EMBL" id="KAJ6838012.1"/>
    </source>
</evidence>
<keyword evidence="2" id="KW-0689">Ribosomal protein</keyword>
<dbReference type="Proteomes" id="UP001140949">
    <property type="component" value="Unassembled WGS sequence"/>
</dbReference>
<keyword evidence="2" id="KW-0687">Ribonucleoprotein</keyword>
<comment type="caution">
    <text evidence="2">The sequence shown here is derived from an EMBL/GenBank/DDBJ whole genome shotgun (WGS) entry which is preliminary data.</text>
</comment>
<feature type="compositionally biased region" description="Low complexity" evidence="1">
    <location>
        <begin position="38"/>
        <end position="53"/>
    </location>
</feature>
<accession>A0AAX6HBA7</accession>
<name>A0AAX6HBA7_IRIPA</name>
<dbReference type="GO" id="GO:0005840">
    <property type="term" value="C:ribosome"/>
    <property type="evidence" value="ECO:0007669"/>
    <property type="project" value="UniProtKB-KW"/>
</dbReference>
<evidence type="ECO:0000313" key="3">
    <source>
        <dbReference type="Proteomes" id="UP001140949"/>
    </source>
</evidence>
<dbReference type="EMBL" id="JANAVB010010999">
    <property type="protein sequence ID" value="KAJ6838012.1"/>
    <property type="molecule type" value="Genomic_DNA"/>
</dbReference>